<comment type="interaction">
    <interactant intactId="EBI-866573">
        <id>Q95XS0</id>
    </interactant>
    <interactant intactId="EBI-326716">
        <id>P34529</id>
        <label>dcr-1</label>
    </interactant>
    <organismsDiffer>false</organismsDiffer>
    <experiments>8</experiments>
</comment>
<dbReference type="OrthoDB" id="5813095at2759"/>
<dbReference type="AlphaFoldDB" id="Q95XS0"/>
<dbReference type="Gene3D" id="2.30.30.140">
    <property type="match status" value="2"/>
</dbReference>
<dbReference type="IntAct" id="Q95XS0">
    <property type="interactions" value="7"/>
</dbReference>
<dbReference type="InterPro" id="IPR035437">
    <property type="entry name" value="SNase_OB-fold_sf"/>
</dbReference>
<dbReference type="GeneID" id="177029"/>
<reference evidence="3 4" key="1">
    <citation type="journal article" date="1998" name="Science">
        <title>Genome sequence of the nematode C. elegans: a platform for investigating biology.</title>
        <authorList>
            <consortium name="The C. elegans sequencing consortium"/>
            <person name="Sulson J.E."/>
            <person name="Waterston R."/>
        </authorList>
    </citation>
    <scope>NUCLEOTIDE SEQUENCE [LARGE SCALE GENOMIC DNA]</scope>
    <source>
        <strain evidence="3 4">Bristol N2</strain>
    </source>
</reference>
<dbReference type="RefSeq" id="NP_500199.2">
    <property type="nucleotide sequence ID" value="NM_067798.6"/>
</dbReference>
<name>Q95XS0_CAEEL</name>
<dbReference type="EMBL" id="BX284604">
    <property type="protein sequence ID" value="CCD67379.1"/>
    <property type="molecule type" value="Genomic_DNA"/>
</dbReference>
<dbReference type="DIP" id="DIP-35118N"/>
<gene>
    <name evidence="3 5" type="primary">eri-5</name>
    <name evidence="3" type="ORF">CELE_Y38F2AR.1</name>
    <name evidence="5" type="ORF">Y38F2AR.1</name>
</gene>
<feature type="domain" description="Tudor" evidence="2">
    <location>
        <begin position="28"/>
        <end position="136"/>
    </location>
</feature>
<dbReference type="InParanoid" id="Q95XS0"/>
<sequence length="531" mass="61586">MLSEEPYETYHPEFPDPEIRRIALKSSAVVELLRIESPSSFFCRPVDHVTDDQLLIREPYRLTTRIIDFSAGNMAMAPLRPRVFARCLILKNLELIEAARIFFIDSAVTANVSWKCLFQIDENLKFHPWQAMHCTLGRLVHLSDSWTDTQCTEFRNIVSKFAKFQITANQCDVDFRSDRPSLLVNLYGLPNGTEIDKKVAIEEICAVSMQNVMVSQFPTNFMVNPKLEELDKEQDHLDVILLEEFRRDLPADWAHEPPADYREDDADWDILQCHVAEWNDTALEQFRRADGSFWAMLEPSCTVSPWEMHVTPILAPEKMSDNEHWIFEQLVKNSENQQKIDDFYSNLKNQRPLEMEEIKFALQTGRTYVMATIKNRQKSSAQWLRCEIIDFLPNANVALRYVDLGTRGILKLKNLHRMHIEHTKIAPACIEIGRFLDDDLSMADSEMEWNTHFWREIVPYDVPIVVGPDMEFLETGKLQFSQIRVAGDEDDENLLDKIPSPSPFFTERSDDLRTQKEDDDDGNVSDDKDSG</sequence>
<dbReference type="eggNOG" id="ENOG502TFPX">
    <property type="taxonomic scope" value="Eukaryota"/>
</dbReference>
<dbReference type="HOGENOM" id="CLU_555805_0_0_1"/>
<keyword evidence="4" id="KW-1185">Reference proteome</keyword>
<evidence type="ECO:0000313" key="4">
    <source>
        <dbReference type="Proteomes" id="UP000001940"/>
    </source>
</evidence>
<evidence type="ECO:0000313" key="5">
    <source>
        <dbReference type="WormBase" id="Y38F2AR.1a"/>
    </source>
</evidence>
<dbReference type="Pfam" id="PF00567">
    <property type="entry name" value="TUDOR"/>
    <property type="match status" value="1"/>
</dbReference>
<dbReference type="STRING" id="6239.Y38F2AR.1a.1"/>
<dbReference type="UCSC" id="Y38F2AR.1">
    <property type="organism name" value="c. elegans"/>
</dbReference>
<evidence type="ECO:0007829" key="6">
    <source>
        <dbReference type="PeptideAtlas" id="Q95XS0"/>
    </source>
</evidence>
<dbReference type="SUPFAM" id="SSF63748">
    <property type="entry name" value="Tudor/PWWP/MBT"/>
    <property type="match status" value="1"/>
</dbReference>
<dbReference type="Gene3D" id="2.40.50.90">
    <property type="match status" value="1"/>
</dbReference>
<protein>
    <submittedName>
        <fullName evidence="3">Tudor domain-containing protein</fullName>
    </submittedName>
</protein>
<dbReference type="GO" id="GO:0030674">
    <property type="term" value="F:protein-macromolecule adaptor activity"/>
    <property type="evidence" value="ECO:0000315"/>
    <property type="project" value="WormBase"/>
</dbReference>
<dbReference type="WormBase" id="Y38F2AR.1a">
    <property type="protein sequence ID" value="CE39434"/>
    <property type="gene ID" value="WBGene00021419"/>
    <property type="gene designation" value="eri-5"/>
</dbReference>
<dbReference type="GO" id="GO:0030422">
    <property type="term" value="P:siRNA processing"/>
    <property type="evidence" value="ECO:0000315"/>
    <property type="project" value="WormBase"/>
</dbReference>
<dbReference type="PeptideAtlas" id="Q95XS0"/>
<dbReference type="GO" id="GO:0005737">
    <property type="term" value="C:cytoplasm"/>
    <property type="evidence" value="ECO:0007669"/>
    <property type="project" value="UniProtKB-ARBA"/>
</dbReference>
<dbReference type="Proteomes" id="UP000001940">
    <property type="component" value="Chromosome IV"/>
</dbReference>
<evidence type="ECO:0000259" key="2">
    <source>
        <dbReference type="Pfam" id="PF00567"/>
    </source>
</evidence>
<comment type="interaction">
    <interactant intactId="EBI-866573">
        <id>Q95XS0</id>
    </interactant>
    <interactant intactId="EBI-866561">
        <id>G5EE53</id>
        <label>rrf-3</label>
    </interactant>
    <organismsDiffer>false</organismsDiffer>
    <experiments>4</experiments>
</comment>
<evidence type="ECO:0000256" key="1">
    <source>
        <dbReference type="SAM" id="MobiDB-lite"/>
    </source>
</evidence>
<dbReference type="CTD" id="177029"/>
<keyword evidence="6" id="KW-1267">Proteomics identification</keyword>
<dbReference type="InterPro" id="IPR002999">
    <property type="entry name" value="Tudor"/>
</dbReference>
<organism evidence="3 4">
    <name type="scientific">Caenorhabditis elegans</name>
    <dbReference type="NCBI Taxonomy" id="6239"/>
    <lineage>
        <taxon>Eukaryota</taxon>
        <taxon>Metazoa</taxon>
        <taxon>Ecdysozoa</taxon>
        <taxon>Nematoda</taxon>
        <taxon>Chromadorea</taxon>
        <taxon>Rhabditida</taxon>
        <taxon>Rhabditina</taxon>
        <taxon>Rhabditomorpha</taxon>
        <taxon>Rhabditoidea</taxon>
        <taxon>Rhabditidae</taxon>
        <taxon>Peloderinae</taxon>
        <taxon>Caenorhabditis</taxon>
    </lineage>
</organism>
<comment type="interaction">
    <interactant intactId="EBI-866573">
        <id>Q95XS0</id>
    </interactant>
    <interactant intactId="EBI-866549">
        <id>Q93413</id>
        <label>drh-3</label>
    </interactant>
    <organismsDiffer>false</organismsDiffer>
    <experiments>3</experiments>
</comment>
<dbReference type="FunCoup" id="Q95XS0">
    <property type="interactions" value="1483"/>
</dbReference>
<evidence type="ECO:0000313" key="3">
    <source>
        <dbReference type="EMBL" id="CCD67379.1"/>
    </source>
</evidence>
<dbReference type="AGR" id="WB:WBGene00021419"/>
<accession>Q95XS0</accession>
<feature type="region of interest" description="Disordered" evidence="1">
    <location>
        <begin position="491"/>
        <end position="531"/>
    </location>
</feature>
<proteinExistence type="evidence at protein level"/>
<dbReference type="OMA" id="ANVSWKC"/>
<dbReference type="FunFam" id="2.30.30.140:FF:000220">
    <property type="entry name" value="Enhanced RNAI (RNA interference)"/>
    <property type="match status" value="1"/>
</dbReference>
<dbReference type="GO" id="GO:0019899">
    <property type="term" value="F:enzyme binding"/>
    <property type="evidence" value="ECO:0000353"/>
    <property type="project" value="WormBase"/>
</dbReference>
<dbReference type="Bgee" id="WBGene00021419">
    <property type="expression patterns" value="Expressed in adult organism and 4 other cell types or tissues"/>
</dbReference>
<dbReference type="PaxDb" id="6239-Y38F2AR.1a"/>
<feature type="compositionally biased region" description="Basic and acidic residues" evidence="1">
    <location>
        <begin position="507"/>
        <end position="516"/>
    </location>
</feature>
<dbReference type="ExpressionAtlas" id="Q95XS0">
    <property type="expression patterns" value="baseline and differential"/>
</dbReference>